<feature type="compositionally biased region" description="Basic and acidic residues" evidence="1">
    <location>
        <begin position="393"/>
        <end position="405"/>
    </location>
</feature>
<organism evidence="3 4">
    <name type="scientific">Malassezia japonica</name>
    <dbReference type="NCBI Taxonomy" id="223818"/>
    <lineage>
        <taxon>Eukaryota</taxon>
        <taxon>Fungi</taxon>
        <taxon>Dikarya</taxon>
        <taxon>Basidiomycota</taxon>
        <taxon>Ustilaginomycotina</taxon>
        <taxon>Malasseziomycetes</taxon>
        <taxon>Malasseziales</taxon>
        <taxon>Malasseziaceae</taxon>
        <taxon>Malassezia</taxon>
    </lineage>
</organism>
<feature type="compositionally biased region" description="Basic and acidic residues" evidence="1">
    <location>
        <begin position="255"/>
        <end position="293"/>
    </location>
</feature>
<reference evidence="3" key="1">
    <citation type="submission" date="2023-03" db="EMBL/GenBank/DDBJ databases">
        <title>Mating type loci evolution in Malassezia.</title>
        <authorList>
            <person name="Coelho M.A."/>
        </authorList>
    </citation>
    <scope>NUCLEOTIDE SEQUENCE</scope>
    <source>
        <strain evidence="3">CBS 9431</strain>
    </source>
</reference>
<feature type="region of interest" description="Disordered" evidence="1">
    <location>
        <begin position="545"/>
        <end position="658"/>
    </location>
</feature>
<feature type="region of interest" description="Disordered" evidence="1">
    <location>
        <begin position="322"/>
        <end position="447"/>
    </location>
</feature>
<name>A0AAF0JAD3_9BASI</name>
<dbReference type="GeneID" id="85225756"/>
<keyword evidence="4" id="KW-1185">Reference proteome</keyword>
<dbReference type="InterPro" id="IPR008942">
    <property type="entry name" value="ENTH_VHS"/>
</dbReference>
<dbReference type="EMBL" id="CP119960">
    <property type="protein sequence ID" value="WFD39135.1"/>
    <property type="molecule type" value="Genomic_DNA"/>
</dbReference>
<dbReference type="PANTHER" id="PTHR47789">
    <property type="entry name" value="LAS SEVENTEEN-BINDING PROTEIN 5"/>
    <property type="match status" value="1"/>
</dbReference>
<protein>
    <recommendedName>
        <fullName evidence="2">VHS domain-containing protein</fullName>
    </recommendedName>
</protein>
<evidence type="ECO:0000256" key="1">
    <source>
        <dbReference type="SAM" id="MobiDB-lite"/>
    </source>
</evidence>
<dbReference type="SUPFAM" id="SSF48464">
    <property type="entry name" value="ENTH/VHS domain"/>
    <property type="match status" value="1"/>
</dbReference>
<evidence type="ECO:0000313" key="3">
    <source>
        <dbReference type="EMBL" id="WFD39135.1"/>
    </source>
</evidence>
<dbReference type="PANTHER" id="PTHR47789:SF2">
    <property type="entry name" value="VHS DOMAIN-CONTAINING PROTEIN"/>
    <property type="match status" value="1"/>
</dbReference>
<dbReference type="GO" id="GO:0007015">
    <property type="term" value="P:actin filament organization"/>
    <property type="evidence" value="ECO:0007669"/>
    <property type="project" value="InterPro"/>
</dbReference>
<accession>A0AAF0JAD3</accession>
<feature type="region of interest" description="Disordered" evidence="1">
    <location>
        <begin position="232"/>
        <end position="293"/>
    </location>
</feature>
<dbReference type="PROSITE" id="PS50179">
    <property type="entry name" value="VHS"/>
    <property type="match status" value="1"/>
</dbReference>
<dbReference type="Proteomes" id="UP001217754">
    <property type="component" value="Chromosome 3"/>
</dbReference>
<dbReference type="InterPro" id="IPR045007">
    <property type="entry name" value="LSB5"/>
</dbReference>
<dbReference type="GO" id="GO:0006897">
    <property type="term" value="P:endocytosis"/>
    <property type="evidence" value="ECO:0007669"/>
    <property type="project" value="InterPro"/>
</dbReference>
<dbReference type="GO" id="GO:0035091">
    <property type="term" value="F:phosphatidylinositol binding"/>
    <property type="evidence" value="ECO:0007669"/>
    <property type="project" value="InterPro"/>
</dbReference>
<proteinExistence type="predicted"/>
<feature type="compositionally biased region" description="Basic and acidic residues" evidence="1">
    <location>
        <begin position="8"/>
        <end position="18"/>
    </location>
</feature>
<feature type="compositionally biased region" description="Pro residues" evidence="1">
    <location>
        <begin position="620"/>
        <end position="631"/>
    </location>
</feature>
<dbReference type="GO" id="GO:0030479">
    <property type="term" value="C:actin cortical patch"/>
    <property type="evidence" value="ECO:0007669"/>
    <property type="project" value="TreeGrafter"/>
</dbReference>
<feature type="compositionally biased region" description="Pro residues" evidence="1">
    <location>
        <begin position="406"/>
        <end position="430"/>
    </location>
</feature>
<dbReference type="GO" id="GO:0043130">
    <property type="term" value="F:ubiquitin binding"/>
    <property type="evidence" value="ECO:0007669"/>
    <property type="project" value="InterPro"/>
</dbReference>
<dbReference type="GO" id="GO:0051666">
    <property type="term" value="P:actin cortical patch localization"/>
    <property type="evidence" value="ECO:0007669"/>
    <property type="project" value="TreeGrafter"/>
</dbReference>
<dbReference type="Gene3D" id="1.25.40.90">
    <property type="match status" value="1"/>
</dbReference>
<dbReference type="Pfam" id="PF00790">
    <property type="entry name" value="VHS"/>
    <property type="match status" value="1"/>
</dbReference>
<feature type="compositionally biased region" description="Low complexity" evidence="1">
    <location>
        <begin position="600"/>
        <end position="614"/>
    </location>
</feature>
<feature type="region of interest" description="Disordered" evidence="1">
    <location>
        <begin position="1"/>
        <end position="74"/>
    </location>
</feature>
<feature type="domain" description="VHS" evidence="2">
    <location>
        <begin position="107"/>
        <end position="205"/>
    </location>
</feature>
<sequence length="658" mass="71913">MNLSQWKNAEDAQARRAPPEPAPADGQRQRQRSASDPDEDPNPYPVYPVPRREHQDEPRTRPRDRSSGLFKWKRGGHALDGARRPLVGGDEEELSEEGLVAREIAGFCHAKAQADDWRRVHALGDMIHASESNSKEAVRTLRHEMRGSDTNAQRRAVRAWALWSLSSGGTFGSYACNTQLLSTLEELLENPLTFRELREDILDVLSALTFRSKSSQRLRPVARLWARVRPDDRPAAGAPMREALFGGSPELVPEAAERPRPRDAPRAMERADVAARPVARQDRPERLVPRQDLPERLVPCPEVAERPRPHLESVPAWAERVQQEARASPRAELPIPPLEAQLGDLSLRRAAERPAKPRERFETFVPEDVPLKNPFLPSQPPSAADTYSPEEPLEARSSVETHPSHEAPPLPQRSPWRDVPPLPAVVPPSLPERRESAVDESADEPARDPAEIVADIYHSCQEAQANASVLSEALSYEGLAAPLAGEFADKVQASQDYLLAMLPWATEHAETPHAPELATGAEALLADVLDALSNAGDALAQRDRLSDAAAAHTEPPAPAVRVDEADDVPDPAQPSEKALGKRRAVDNESVAGSAEGGTDASAPLSSTSPSLPESRAAQKPPLPLIPAPRTPPHTDDEHVPGEWVASEPDTGNESEHTT</sequence>
<feature type="compositionally biased region" description="Basic and acidic residues" evidence="1">
    <location>
        <begin position="346"/>
        <end position="362"/>
    </location>
</feature>
<dbReference type="RefSeq" id="XP_060122032.1">
    <property type="nucleotide sequence ID" value="XM_060266049.1"/>
</dbReference>
<dbReference type="AlphaFoldDB" id="A0AAF0JAD3"/>
<feature type="compositionally biased region" description="Basic and acidic residues" evidence="1">
    <location>
        <begin position="50"/>
        <end position="66"/>
    </location>
</feature>
<dbReference type="GO" id="GO:0007034">
    <property type="term" value="P:vacuolar transport"/>
    <property type="evidence" value="ECO:0007669"/>
    <property type="project" value="UniProtKB-ARBA"/>
</dbReference>
<dbReference type="InterPro" id="IPR002014">
    <property type="entry name" value="VHS_dom"/>
</dbReference>
<evidence type="ECO:0000259" key="2">
    <source>
        <dbReference type="PROSITE" id="PS50179"/>
    </source>
</evidence>
<gene>
    <name evidence="3" type="ORF">MJAP1_002107</name>
</gene>
<evidence type="ECO:0000313" key="4">
    <source>
        <dbReference type="Proteomes" id="UP001217754"/>
    </source>
</evidence>